<dbReference type="Proteomes" id="UP000572635">
    <property type="component" value="Unassembled WGS sequence"/>
</dbReference>
<dbReference type="AlphaFoldDB" id="A0A7W8VBT2"/>
<dbReference type="InterPro" id="IPR003607">
    <property type="entry name" value="HD/PDEase_dom"/>
</dbReference>
<dbReference type="EMBL" id="JACHDB010000001">
    <property type="protein sequence ID" value="MBB5430194.1"/>
    <property type="molecule type" value="Genomic_DNA"/>
</dbReference>
<dbReference type="InterPro" id="IPR006674">
    <property type="entry name" value="HD_domain"/>
</dbReference>
<evidence type="ECO:0000313" key="3">
    <source>
        <dbReference type="Proteomes" id="UP000572635"/>
    </source>
</evidence>
<keyword evidence="3" id="KW-1185">Reference proteome</keyword>
<proteinExistence type="predicted"/>
<gene>
    <name evidence="2" type="ORF">HDA36_000278</name>
</gene>
<dbReference type="SUPFAM" id="SSF109604">
    <property type="entry name" value="HD-domain/PDEase-like"/>
    <property type="match status" value="1"/>
</dbReference>
<sequence>MPAPSDQEIRALHMKYAPSQEAFDLVYTHSRIVRGIAEQLLRKGGHDADPDLVRAGSMLHDIGVYPLYTPSGGFDHSGYLRHGVLGHGILADEGFPEEICRFCSRHTGVGLSAADVRAQGLPIPAADYIAESAEEELVMYADKFHSKTDPPVFVSAGTYSESVRRFGEDKKERFELLRKRFGDPDPTPFMAEYGHALV</sequence>
<evidence type="ECO:0000259" key="1">
    <source>
        <dbReference type="Pfam" id="PF01966"/>
    </source>
</evidence>
<dbReference type="RefSeq" id="WP_184387892.1">
    <property type="nucleotide sequence ID" value="NZ_BAAAJD010000082.1"/>
</dbReference>
<name>A0A7W8VBT2_9ACTN</name>
<dbReference type="NCBIfam" id="TIGR00277">
    <property type="entry name" value="HDIG"/>
    <property type="match status" value="1"/>
</dbReference>
<reference evidence="2 3" key="1">
    <citation type="submission" date="2020-08" db="EMBL/GenBank/DDBJ databases">
        <title>Sequencing the genomes of 1000 actinobacteria strains.</title>
        <authorList>
            <person name="Klenk H.-P."/>
        </authorList>
    </citation>
    <scope>NUCLEOTIDE SEQUENCE [LARGE SCALE GENOMIC DNA]</scope>
    <source>
        <strain evidence="2 3">DSM 44551</strain>
    </source>
</reference>
<protein>
    <recommendedName>
        <fullName evidence="1">HD domain-containing protein</fullName>
    </recommendedName>
</protein>
<organism evidence="2 3">
    <name type="scientific">Nocardiopsis composta</name>
    <dbReference type="NCBI Taxonomy" id="157465"/>
    <lineage>
        <taxon>Bacteria</taxon>
        <taxon>Bacillati</taxon>
        <taxon>Actinomycetota</taxon>
        <taxon>Actinomycetes</taxon>
        <taxon>Streptosporangiales</taxon>
        <taxon>Nocardiopsidaceae</taxon>
        <taxon>Nocardiopsis</taxon>
    </lineage>
</organism>
<dbReference type="CDD" id="cd00077">
    <property type="entry name" value="HDc"/>
    <property type="match status" value="1"/>
</dbReference>
<dbReference type="Pfam" id="PF01966">
    <property type="entry name" value="HD"/>
    <property type="match status" value="1"/>
</dbReference>
<comment type="caution">
    <text evidence="2">The sequence shown here is derived from an EMBL/GenBank/DDBJ whole genome shotgun (WGS) entry which is preliminary data.</text>
</comment>
<dbReference type="Gene3D" id="1.10.3210.10">
    <property type="entry name" value="Hypothetical protein af1432"/>
    <property type="match status" value="1"/>
</dbReference>
<dbReference type="InterPro" id="IPR006675">
    <property type="entry name" value="HDIG_dom"/>
</dbReference>
<evidence type="ECO:0000313" key="2">
    <source>
        <dbReference type="EMBL" id="MBB5430194.1"/>
    </source>
</evidence>
<feature type="domain" description="HD" evidence="1">
    <location>
        <begin position="26"/>
        <end position="145"/>
    </location>
</feature>
<accession>A0A7W8VBT2</accession>